<dbReference type="PANTHER" id="PTHR21096">
    <property type="entry name" value="PROTEIN FAM136A"/>
    <property type="match status" value="1"/>
</dbReference>
<accession>A0A834I3W8</accession>
<sequence length="143" mass="16656">MVEQQRQRIEQEMTKMINDVDLQYLRRMQADMHRCAAACCDNREASLERVQKCVDNCSVSLNWAQSYVQQQFEGLQNKLQRCVMDCNDDVKVKIGPNPTQSEIDKYTKIFEDCATRCVDRQIDYIPSLLKKIKVDLAKGKENS</sequence>
<dbReference type="GO" id="GO:0005737">
    <property type="term" value="C:cytoplasm"/>
    <property type="evidence" value="ECO:0007669"/>
    <property type="project" value="TreeGrafter"/>
</dbReference>
<dbReference type="Proteomes" id="UP000625711">
    <property type="component" value="Unassembled WGS sequence"/>
</dbReference>
<reference evidence="2" key="1">
    <citation type="submission" date="2020-08" db="EMBL/GenBank/DDBJ databases">
        <title>Genome sequencing and assembly of the red palm weevil Rhynchophorus ferrugineus.</title>
        <authorList>
            <person name="Dias G.B."/>
            <person name="Bergman C.M."/>
            <person name="Manee M."/>
        </authorList>
    </citation>
    <scope>NUCLEOTIDE SEQUENCE</scope>
    <source>
        <strain evidence="2">AA-2017</strain>
        <tissue evidence="2">Whole larva</tissue>
    </source>
</reference>
<dbReference type="EMBL" id="JAACXV010013962">
    <property type="protein sequence ID" value="KAF7271448.1"/>
    <property type="molecule type" value="Genomic_DNA"/>
</dbReference>
<dbReference type="PANTHER" id="PTHR21096:SF0">
    <property type="entry name" value="PROTEIN FAM136A"/>
    <property type="match status" value="1"/>
</dbReference>
<proteinExistence type="inferred from homology"/>
<gene>
    <name evidence="2" type="ORF">GWI33_015670</name>
</gene>
<evidence type="ECO:0000313" key="3">
    <source>
        <dbReference type="Proteomes" id="UP000625711"/>
    </source>
</evidence>
<evidence type="ECO:0008006" key="4">
    <source>
        <dbReference type="Google" id="ProtNLM"/>
    </source>
</evidence>
<dbReference type="InterPro" id="IPR008560">
    <property type="entry name" value="DUF842_euk"/>
</dbReference>
<dbReference type="Pfam" id="PF05811">
    <property type="entry name" value="DUF842"/>
    <property type="match status" value="1"/>
</dbReference>
<protein>
    <recommendedName>
        <fullName evidence="4">Protein FAM136A</fullName>
    </recommendedName>
</protein>
<keyword evidence="3" id="KW-1185">Reference proteome</keyword>
<dbReference type="AlphaFoldDB" id="A0A834I3W8"/>
<evidence type="ECO:0000256" key="1">
    <source>
        <dbReference type="ARBA" id="ARBA00009952"/>
    </source>
</evidence>
<evidence type="ECO:0000313" key="2">
    <source>
        <dbReference type="EMBL" id="KAF7271448.1"/>
    </source>
</evidence>
<dbReference type="OrthoDB" id="9975421at2759"/>
<organism evidence="2 3">
    <name type="scientific">Rhynchophorus ferrugineus</name>
    <name type="common">Red palm weevil</name>
    <name type="synonym">Curculio ferrugineus</name>
    <dbReference type="NCBI Taxonomy" id="354439"/>
    <lineage>
        <taxon>Eukaryota</taxon>
        <taxon>Metazoa</taxon>
        <taxon>Ecdysozoa</taxon>
        <taxon>Arthropoda</taxon>
        <taxon>Hexapoda</taxon>
        <taxon>Insecta</taxon>
        <taxon>Pterygota</taxon>
        <taxon>Neoptera</taxon>
        <taxon>Endopterygota</taxon>
        <taxon>Coleoptera</taxon>
        <taxon>Polyphaga</taxon>
        <taxon>Cucujiformia</taxon>
        <taxon>Curculionidae</taxon>
        <taxon>Dryophthorinae</taxon>
        <taxon>Rhynchophorus</taxon>
    </lineage>
</organism>
<comment type="caution">
    <text evidence="2">The sequence shown here is derived from an EMBL/GenBank/DDBJ whole genome shotgun (WGS) entry which is preliminary data.</text>
</comment>
<name>A0A834I3W8_RHYFE</name>
<comment type="similarity">
    <text evidence="1">Belongs to the FAM136 family.</text>
</comment>